<feature type="domain" description="HTH deoR-type" evidence="3">
    <location>
        <begin position="3"/>
        <end position="58"/>
    </location>
</feature>
<dbReference type="PANTHER" id="PTHR30363">
    <property type="entry name" value="HTH-TYPE TRANSCRIPTIONAL REGULATOR SRLR-RELATED"/>
    <property type="match status" value="1"/>
</dbReference>
<dbReference type="InterPro" id="IPR037171">
    <property type="entry name" value="NagB/RpiA_transferase-like"/>
</dbReference>
<evidence type="ECO:0000313" key="4">
    <source>
        <dbReference type="EMBL" id="PJJ28846.1"/>
    </source>
</evidence>
<dbReference type="OrthoDB" id="9797223at2"/>
<evidence type="ECO:0000313" key="5">
    <source>
        <dbReference type="Proteomes" id="UP000231092"/>
    </source>
</evidence>
<dbReference type="InterPro" id="IPR036390">
    <property type="entry name" value="WH_DNA-bd_sf"/>
</dbReference>
<name>A0A2M8Z5X5_9FIRM</name>
<dbReference type="SUPFAM" id="SSF46785">
    <property type="entry name" value="Winged helix' DNA-binding domain"/>
    <property type="match status" value="1"/>
</dbReference>
<dbReference type="InterPro" id="IPR050313">
    <property type="entry name" value="Carb_Metab_HTH_regulators"/>
</dbReference>
<gene>
    <name evidence="4" type="ORF">H171_2368</name>
</gene>
<accession>A0A2M8Z5X5</accession>
<dbReference type="RefSeq" id="WP_100305299.1">
    <property type="nucleotide sequence ID" value="NZ_PGET01000001.1"/>
</dbReference>
<dbReference type="Proteomes" id="UP000231092">
    <property type="component" value="Unassembled WGS sequence"/>
</dbReference>
<dbReference type="InterPro" id="IPR001034">
    <property type="entry name" value="DeoR_HTH"/>
</dbReference>
<dbReference type="EMBL" id="PGET01000001">
    <property type="protein sequence ID" value="PJJ28846.1"/>
    <property type="molecule type" value="Genomic_DNA"/>
</dbReference>
<dbReference type="InterPro" id="IPR036388">
    <property type="entry name" value="WH-like_DNA-bd_sf"/>
</dbReference>
<keyword evidence="2" id="KW-0804">Transcription</keyword>
<reference evidence="4 5" key="1">
    <citation type="submission" date="2017-11" db="EMBL/GenBank/DDBJ databases">
        <title>Understudied soil microbes with underappreciated capabilities: Untangling the Clostridium saccharolyticum group.</title>
        <authorList>
            <person name="Leschine S."/>
        </authorList>
    </citation>
    <scope>NUCLEOTIDE SEQUENCE [LARGE SCALE GENOMIC DNA]</scope>
    <source>
        <strain evidence="4 5">18A</strain>
    </source>
</reference>
<evidence type="ECO:0000256" key="2">
    <source>
        <dbReference type="ARBA" id="ARBA00023163"/>
    </source>
</evidence>
<keyword evidence="1" id="KW-0805">Transcription regulation</keyword>
<dbReference type="PROSITE" id="PS51000">
    <property type="entry name" value="HTH_DEOR_2"/>
    <property type="match status" value="1"/>
</dbReference>
<dbReference type="InterPro" id="IPR014036">
    <property type="entry name" value="DeoR-like_C"/>
</dbReference>
<dbReference type="PANTHER" id="PTHR30363:SF44">
    <property type="entry name" value="AGA OPERON TRANSCRIPTIONAL REPRESSOR-RELATED"/>
    <property type="match status" value="1"/>
</dbReference>
<organism evidence="4 5">
    <name type="scientific">[Clostridium] celerecrescens 18A</name>
    <dbReference type="NCBI Taxonomy" id="1286362"/>
    <lineage>
        <taxon>Bacteria</taxon>
        <taxon>Bacillati</taxon>
        <taxon>Bacillota</taxon>
        <taxon>Clostridia</taxon>
        <taxon>Lachnospirales</taxon>
        <taxon>Lachnospiraceae</taxon>
        <taxon>Lacrimispora</taxon>
    </lineage>
</organism>
<dbReference type="GO" id="GO:0003700">
    <property type="term" value="F:DNA-binding transcription factor activity"/>
    <property type="evidence" value="ECO:0007669"/>
    <property type="project" value="InterPro"/>
</dbReference>
<dbReference type="SMART" id="SM00420">
    <property type="entry name" value="HTH_DEOR"/>
    <property type="match status" value="1"/>
</dbReference>
<dbReference type="AlphaFoldDB" id="A0A2M8Z5X5"/>
<evidence type="ECO:0000256" key="1">
    <source>
        <dbReference type="ARBA" id="ARBA00023015"/>
    </source>
</evidence>
<evidence type="ECO:0000259" key="3">
    <source>
        <dbReference type="PROSITE" id="PS51000"/>
    </source>
</evidence>
<dbReference type="Gene3D" id="1.10.10.10">
    <property type="entry name" value="Winged helix-like DNA-binding domain superfamily/Winged helix DNA-binding domain"/>
    <property type="match status" value="1"/>
</dbReference>
<dbReference type="Pfam" id="PF08220">
    <property type="entry name" value="HTH_DeoR"/>
    <property type="match status" value="1"/>
</dbReference>
<sequence>MLSQQRLYHIMSIVKEQSFVTIKELMEQLNVSKSTVTRDLIELEEQGLVSRERGGAMCREVSSTLTVFNEVPTVNKESLCAEAKEIVCQRAVTNVKDGDCVYVDSGTTPVYLLPQLLAHHVKIVTPSIYLIKKIPITYKGDIYLLGGRFSPDYDLSSGSMAVDMIRNFNFDHAFFSTNGVNMESGEVYIFDMEIGTMKKEIMKKSQNNHLLIDDSKYHIKAMFSWASLEDFTNVYVNRLPDTGEAPDNFTVCLS</sequence>
<comment type="caution">
    <text evidence="4">The sequence shown here is derived from an EMBL/GenBank/DDBJ whole genome shotgun (WGS) entry which is preliminary data.</text>
</comment>
<dbReference type="SUPFAM" id="SSF100950">
    <property type="entry name" value="NagB/RpiA/CoA transferase-like"/>
    <property type="match status" value="1"/>
</dbReference>
<dbReference type="PRINTS" id="PR00037">
    <property type="entry name" value="HTHLACR"/>
</dbReference>
<proteinExistence type="predicted"/>
<dbReference type="Pfam" id="PF00455">
    <property type="entry name" value="DeoRC"/>
    <property type="match status" value="1"/>
</dbReference>
<dbReference type="SMART" id="SM01134">
    <property type="entry name" value="DeoRC"/>
    <property type="match status" value="1"/>
</dbReference>
<protein>
    <submittedName>
        <fullName evidence="4">DeoR family transcriptional regulator</fullName>
    </submittedName>
</protein>